<keyword evidence="3" id="KW-1185">Reference proteome</keyword>
<dbReference type="KEGG" id="tgy:X802_09715"/>
<protein>
    <submittedName>
        <fullName evidence="2">Uncharacterized protein</fullName>
    </submittedName>
</protein>
<dbReference type="GeneID" id="27135926"/>
<proteinExistence type="predicted"/>
<keyword evidence="1" id="KW-0472">Membrane</keyword>
<feature type="transmembrane region" description="Helical" evidence="1">
    <location>
        <begin position="97"/>
        <end position="120"/>
    </location>
</feature>
<dbReference type="RefSeq" id="WP_062373380.1">
    <property type="nucleotide sequence ID" value="NZ_CP007140.1"/>
</dbReference>
<dbReference type="PATRIC" id="fig|1432656.3.peg.1896"/>
<feature type="transmembrane region" description="Helical" evidence="1">
    <location>
        <begin position="73"/>
        <end position="91"/>
    </location>
</feature>
<dbReference type="Proteomes" id="UP000062043">
    <property type="component" value="Chromosome"/>
</dbReference>
<feature type="transmembrane region" description="Helical" evidence="1">
    <location>
        <begin position="47"/>
        <end position="66"/>
    </location>
</feature>
<accession>A0A0X1KNE7</accession>
<name>A0A0X1KNE7_9EURY</name>
<organism evidence="2 3">
    <name type="scientific">Thermococcus guaymasensis DSM 11113</name>
    <dbReference type="NCBI Taxonomy" id="1432656"/>
    <lineage>
        <taxon>Archaea</taxon>
        <taxon>Methanobacteriati</taxon>
        <taxon>Methanobacteriota</taxon>
        <taxon>Thermococci</taxon>
        <taxon>Thermococcales</taxon>
        <taxon>Thermococcaceae</taxon>
        <taxon>Thermococcus</taxon>
    </lineage>
</organism>
<evidence type="ECO:0000256" key="1">
    <source>
        <dbReference type="SAM" id="Phobius"/>
    </source>
</evidence>
<sequence>MNGRVRFLFLIFFLLILITDLLSLINLYLLDPVHRQLILNVLSPEYWLIKVFEILVSGLYVFGIVNDFGEKRMAGLAFLFTVIRLLSVGVLNGVKTIITWRLVVQHSILYVTGIITAYHLREV</sequence>
<gene>
    <name evidence="2" type="ORF">X802_09715</name>
</gene>
<evidence type="ECO:0000313" key="2">
    <source>
        <dbReference type="EMBL" id="AJC72821.1"/>
    </source>
</evidence>
<keyword evidence="1" id="KW-1133">Transmembrane helix</keyword>
<dbReference type="OrthoDB" id="380869at2157"/>
<reference evidence="2 3" key="1">
    <citation type="submission" date="2014-01" db="EMBL/GenBank/DDBJ databases">
        <title>Genome sequencing of Thermococcus guaymasensis.</title>
        <authorList>
            <person name="Zhang X."/>
            <person name="Alvare G."/>
            <person name="Fristensky B."/>
            <person name="Chen L."/>
            <person name="Suen T."/>
            <person name="Chen Q."/>
            <person name="Ma K."/>
        </authorList>
    </citation>
    <scope>NUCLEOTIDE SEQUENCE [LARGE SCALE GENOMIC DNA]</scope>
    <source>
        <strain evidence="2 3">DSM 11113</strain>
    </source>
</reference>
<evidence type="ECO:0000313" key="3">
    <source>
        <dbReference type="Proteomes" id="UP000062043"/>
    </source>
</evidence>
<dbReference type="EMBL" id="CP007140">
    <property type="protein sequence ID" value="AJC72821.1"/>
    <property type="molecule type" value="Genomic_DNA"/>
</dbReference>
<dbReference type="STRING" id="1432656.X802_09715"/>
<dbReference type="AlphaFoldDB" id="A0A0X1KNE7"/>
<keyword evidence="1" id="KW-0812">Transmembrane</keyword>